<dbReference type="SUPFAM" id="SSF48208">
    <property type="entry name" value="Six-hairpin glycosidases"/>
    <property type="match status" value="1"/>
</dbReference>
<feature type="signal peptide" evidence="1">
    <location>
        <begin position="1"/>
        <end position="20"/>
    </location>
</feature>
<dbReference type="PANTHER" id="PTHR47791">
    <property type="entry name" value="MEIOTICALLY UP-REGULATED GENE 191 PROTEIN"/>
    <property type="match status" value="1"/>
</dbReference>
<reference evidence="2 3" key="1">
    <citation type="submission" date="2022-07" db="EMBL/GenBank/DDBJ databases">
        <title>Mucilaginibacter sp. JC4.</title>
        <authorList>
            <person name="Le V."/>
            <person name="Ko S.-R."/>
            <person name="Ahn C.-Y."/>
            <person name="Oh H.-M."/>
        </authorList>
    </citation>
    <scope>NUCLEOTIDE SEQUENCE [LARGE SCALE GENOMIC DNA]</scope>
    <source>
        <strain evidence="2 3">JC4</strain>
    </source>
</reference>
<keyword evidence="2" id="KW-0378">Hydrolase</keyword>
<comment type="caution">
    <text evidence="2">The sequence shown here is derived from an EMBL/GenBank/DDBJ whole genome shotgun (WGS) entry which is preliminary data.</text>
</comment>
<dbReference type="GO" id="GO:0016787">
    <property type="term" value="F:hydrolase activity"/>
    <property type="evidence" value="ECO:0007669"/>
    <property type="project" value="UniProtKB-KW"/>
</dbReference>
<evidence type="ECO:0000256" key="1">
    <source>
        <dbReference type="SAM" id="SignalP"/>
    </source>
</evidence>
<dbReference type="EMBL" id="JANHOH010000003">
    <property type="protein sequence ID" value="MCQ6959325.1"/>
    <property type="molecule type" value="Genomic_DNA"/>
</dbReference>
<dbReference type="Gene3D" id="1.50.10.20">
    <property type="match status" value="1"/>
</dbReference>
<dbReference type="InterPro" id="IPR053169">
    <property type="entry name" value="MUG_Protein"/>
</dbReference>
<evidence type="ECO:0000313" key="3">
    <source>
        <dbReference type="Proteomes" id="UP001204376"/>
    </source>
</evidence>
<dbReference type="InterPro" id="IPR005198">
    <property type="entry name" value="Glyco_hydro_76"/>
</dbReference>
<proteinExistence type="predicted"/>
<dbReference type="PANTHER" id="PTHR47791:SF4">
    <property type="entry name" value="(PUTATIVE SECRETED PROTEIN)-RELATED"/>
    <property type="match status" value="1"/>
</dbReference>
<accession>A0ABT1T3Y4</accession>
<dbReference type="RefSeq" id="WP_256539522.1">
    <property type="nucleotide sequence ID" value="NZ_JANHOH010000003.1"/>
</dbReference>
<keyword evidence="1" id="KW-0732">Signal</keyword>
<dbReference type="PIRSF" id="PIRSF021505">
    <property type="entry name" value="O_gly_hdrol"/>
    <property type="match status" value="1"/>
</dbReference>
<keyword evidence="3" id="KW-1185">Reference proteome</keyword>
<dbReference type="InterPro" id="IPR008928">
    <property type="entry name" value="6-hairpin_glycosidase_sf"/>
</dbReference>
<dbReference type="Proteomes" id="UP001204376">
    <property type="component" value="Unassembled WGS sequence"/>
</dbReference>
<evidence type="ECO:0000313" key="2">
    <source>
        <dbReference type="EMBL" id="MCQ6959325.1"/>
    </source>
</evidence>
<organism evidence="2 3">
    <name type="scientific">Mucilaginibacter aquariorum</name>
    <dbReference type="NCBI Taxonomy" id="2967225"/>
    <lineage>
        <taxon>Bacteria</taxon>
        <taxon>Pseudomonadati</taxon>
        <taxon>Bacteroidota</taxon>
        <taxon>Sphingobacteriia</taxon>
        <taxon>Sphingobacteriales</taxon>
        <taxon>Sphingobacteriaceae</taxon>
        <taxon>Mucilaginibacter</taxon>
    </lineage>
</organism>
<name>A0ABT1T3Y4_9SPHI</name>
<protein>
    <submittedName>
        <fullName evidence="2">Glycoside hydrolase family 76 protein</fullName>
    </submittedName>
</protein>
<gene>
    <name evidence="2" type="ORF">NPE20_15215</name>
</gene>
<feature type="chain" id="PRO_5045602564" evidence="1">
    <location>
        <begin position="21"/>
        <end position="358"/>
    </location>
</feature>
<dbReference type="InterPro" id="IPR014512">
    <property type="entry name" value="O_gly_hydro"/>
</dbReference>
<dbReference type="Pfam" id="PF03663">
    <property type="entry name" value="Glyco_hydro_76"/>
    <property type="match status" value="1"/>
</dbReference>
<sequence length="358" mass="41188">MKYLSLTVILGFAMAFSSIAQTVDYKSRIQLINKNIYDKLYDEKAGLYMETNNVTENKGNHSFLWPLCAMIQAANEMEVLEPSKHYIAPVMKAIDQYYTARPPAPGYQAMVVKEKTDPRFYDDNEWIAIALMDAYGRTHNKQYLETSKMIYRFLLTGLNDVAGGGFYWEEGNLKGKNTCSNGPGILVALRLYQATKEKAYLDTAIKVYNWTKKNLLATNGVYYDAIKLPSLKIDSAYYTYNAGTMLQAGVVLYNITKDKKYLDDARNVAVASEKYFYSNGKLPNNYWFNAVLIRGYLELYKVDKNKKQLQFIIDDAERVWKDEKDEQNLIGTRKVKTLIDQAAMLETYARLQKLKSEY</sequence>